<dbReference type="Proteomes" id="UP001363151">
    <property type="component" value="Unassembled WGS sequence"/>
</dbReference>
<dbReference type="InterPro" id="IPR014756">
    <property type="entry name" value="Ig_E-set"/>
</dbReference>
<keyword evidence="1" id="KW-0732">Signal</keyword>
<evidence type="ECO:0000313" key="4">
    <source>
        <dbReference type="Proteomes" id="UP001363151"/>
    </source>
</evidence>
<feature type="chain" id="PRO_5047482235" description="IPT/TIG domain-containing protein" evidence="1">
    <location>
        <begin position="27"/>
        <end position="785"/>
    </location>
</feature>
<dbReference type="Gene3D" id="2.60.40.10">
    <property type="entry name" value="Immunoglobulins"/>
    <property type="match status" value="4"/>
</dbReference>
<keyword evidence="4" id="KW-1185">Reference proteome</keyword>
<dbReference type="EMBL" id="JBBJCI010000034">
    <property type="protein sequence ID" value="KAK7253718.1"/>
    <property type="molecule type" value="Genomic_DNA"/>
</dbReference>
<proteinExistence type="predicted"/>
<evidence type="ECO:0000256" key="1">
    <source>
        <dbReference type="SAM" id="SignalP"/>
    </source>
</evidence>
<dbReference type="SUPFAM" id="SSF81296">
    <property type="entry name" value="E set domains"/>
    <property type="match status" value="3"/>
</dbReference>
<feature type="signal peptide" evidence="1">
    <location>
        <begin position="1"/>
        <end position="26"/>
    </location>
</feature>
<reference evidence="3 4" key="1">
    <citation type="submission" date="2024-03" db="EMBL/GenBank/DDBJ databases">
        <title>Aureococcus anophagefferens CCMP1851 and Kratosvirus quantuckense: Draft genome of a second virus-susceptible host strain in the model system.</title>
        <authorList>
            <person name="Chase E."/>
            <person name="Truchon A.R."/>
            <person name="Schepens W."/>
            <person name="Wilhelm S.W."/>
        </authorList>
    </citation>
    <scope>NUCLEOTIDE SEQUENCE [LARGE SCALE GENOMIC DNA]</scope>
    <source>
        <strain evidence="3 4">CCMP1851</strain>
    </source>
</reference>
<sequence length="785" mass="80082">MGAAGGYAGAPLLALLCACALRCADAKTWSAAPTGLAFPNATGVWEDVAGLAVTVRGGAGARLLLSHTLSVYAAYDSPDASYVAEGSLQRARVKAEAALGRAVVTLNDDRAKVVKVQWKAAGAATWRSDPSLKEGFSSGRVLTATAHEALHAAEPLSAAALSRRDWVAVKDTAATFDLPYATDVQLGYAVTLMATATQPVYAAYDSPDASYVAEGSLQPTLANPFDNDDLVQARLTVDGQSYRETVAAASSRDRYASAAATLAREERGADAISILQMVSTTALPEATTEDWATVETASFDVPAEGVVVVDHTATLQWRANRPEAWQLVSGRYGGLEESLVTILLDFDQVPPLVGPAALTAREDAATRVAGLAIEGVTFLDAYGVLIELFADHGAAVFAATGEQRDGLRPSRARPYYELALGGLVVDGSDAGELVTVALRTDAADALLSSATVSNVRAGAALGPATGGTRVLLDVAGAGAAPLSCQFGNATAPAELLYNDTYARARAEASRARATPALRVTDGGFWSDERQFLYEAPLVEPGCVPSDALACVVGGTPTPATYVNATALSCVAPPSDVEGAAGVAVSTNGVDVSATTRSFEYTRPLADLVLRPAFGPVAGGTRVEVSSPGGGFDVGLPYLCRFGLDAAPAAVYDAATLVCYAPPRSAETNDTVTVSGDGGNSSGPPAGGTVVVVSGAGFLALSRYGAVRCAFGDALADAVVVNDVVLKCARPAPRARAVGLKLSVGGRDPASSGRALTYVYEDDALLSALEPASGPAAGGTVVAVSA</sequence>
<gene>
    <name evidence="3" type="ORF">SO694_00002344</name>
</gene>
<organism evidence="3 4">
    <name type="scientific">Aureococcus anophagefferens</name>
    <name type="common">Harmful bloom alga</name>
    <dbReference type="NCBI Taxonomy" id="44056"/>
    <lineage>
        <taxon>Eukaryota</taxon>
        <taxon>Sar</taxon>
        <taxon>Stramenopiles</taxon>
        <taxon>Ochrophyta</taxon>
        <taxon>Pelagophyceae</taxon>
        <taxon>Pelagomonadales</taxon>
        <taxon>Pelagomonadaceae</taxon>
        <taxon>Aureococcus</taxon>
    </lineage>
</organism>
<dbReference type="Pfam" id="PF01833">
    <property type="entry name" value="TIG"/>
    <property type="match status" value="1"/>
</dbReference>
<dbReference type="InterPro" id="IPR002909">
    <property type="entry name" value="IPT_dom"/>
</dbReference>
<protein>
    <recommendedName>
        <fullName evidence="2">IPT/TIG domain-containing protein</fullName>
    </recommendedName>
</protein>
<comment type="caution">
    <text evidence="3">The sequence shown here is derived from an EMBL/GenBank/DDBJ whole genome shotgun (WGS) entry which is preliminary data.</text>
</comment>
<accession>A0ABR1GD87</accession>
<evidence type="ECO:0000313" key="3">
    <source>
        <dbReference type="EMBL" id="KAK7253718.1"/>
    </source>
</evidence>
<name>A0ABR1GD87_AURAN</name>
<feature type="domain" description="IPT/TIG" evidence="2">
    <location>
        <begin position="680"/>
        <end position="757"/>
    </location>
</feature>
<dbReference type="InterPro" id="IPR013783">
    <property type="entry name" value="Ig-like_fold"/>
</dbReference>
<evidence type="ECO:0000259" key="2">
    <source>
        <dbReference type="Pfam" id="PF01833"/>
    </source>
</evidence>